<dbReference type="GeneID" id="44998540"/>
<organism evidence="1 2">
    <name type="scientific">Clostridium acetobutylicum (strain ATCC 824 / DSM 792 / JCM 1419 / IAM 19013 / LMG 5710 / NBRC 13948 / NRRL B-527 / VKM B-1787 / 2291 / W)</name>
    <dbReference type="NCBI Taxonomy" id="272562"/>
    <lineage>
        <taxon>Bacteria</taxon>
        <taxon>Bacillati</taxon>
        <taxon>Bacillota</taxon>
        <taxon>Clostridia</taxon>
        <taxon>Eubacteriales</taxon>
        <taxon>Clostridiaceae</taxon>
        <taxon>Clostridium</taxon>
    </lineage>
</organism>
<accession>Q97HF5</accession>
<evidence type="ECO:0000313" key="1">
    <source>
        <dbReference type="EMBL" id="AAK80015.1"/>
    </source>
</evidence>
<dbReference type="AlphaFoldDB" id="Q97HF5"/>
<dbReference type="Proteomes" id="UP000000814">
    <property type="component" value="Chromosome"/>
</dbReference>
<protein>
    <submittedName>
        <fullName evidence="1">Uncharacterized protein</fullName>
    </submittedName>
</protein>
<sequence>MFSNSKEEIQKAIGVINNNEIGNLVDYIEELVFKGEYVEEYIFGILEEKIANRIEDSRSFSEYKNLNNLLEKLNWIDFKNFILKCDYMEDRIIQSILVTNPELSSSLIELSDLGNERERRVIEYVRNIK</sequence>
<dbReference type="OrthoDB" id="9960538at2"/>
<dbReference type="KEGG" id="cac:CA_C2056"/>
<name>Q97HF5_CLOAB</name>
<dbReference type="PATRIC" id="fig|272562.8.peg.2262"/>
<gene>
    <name evidence="1" type="ordered locus">CA_C2056</name>
</gene>
<dbReference type="EMBL" id="AE001437">
    <property type="protein sequence ID" value="AAK80015.1"/>
    <property type="molecule type" value="Genomic_DNA"/>
</dbReference>
<evidence type="ECO:0000313" key="2">
    <source>
        <dbReference type="Proteomes" id="UP000000814"/>
    </source>
</evidence>
<proteinExistence type="predicted"/>
<dbReference type="PIR" id="D97153">
    <property type="entry name" value="D97153"/>
</dbReference>
<dbReference type="STRING" id="272562.CA_C2056"/>
<dbReference type="RefSeq" id="WP_010965356.1">
    <property type="nucleotide sequence ID" value="NC_003030.1"/>
</dbReference>
<keyword evidence="2" id="KW-1185">Reference proteome</keyword>
<dbReference type="HOGENOM" id="CLU_1944947_0_0_9"/>
<reference evidence="1 2" key="1">
    <citation type="journal article" date="2001" name="J. Bacteriol.">
        <title>Genome sequence and comparative analysis of the solvent-producing bacterium Clostridium acetobutylicum.</title>
        <authorList>
            <person name="Nolling J."/>
            <person name="Breton G."/>
            <person name="Omelchenko M.V."/>
            <person name="Makarova K.S."/>
            <person name="Zeng Q."/>
            <person name="Gibson R."/>
            <person name="Lee H.M."/>
            <person name="Dubois J."/>
            <person name="Qiu D."/>
            <person name="Hitti J."/>
            <person name="Wolf Y.I."/>
            <person name="Tatusov R.L."/>
            <person name="Sabathe F."/>
            <person name="Doucette-Stamm L."/>
            <person name="Soucaille P."/>
            <person name="Daly M.J."/>
            <person name="Bennett G.N."/>
            <person name="Koonin E.V."/>
            <person name="Smith D.R."/>
        </authorList>
    </citation>
    <scope>NUCLEOTIDE SEQUENCE [LARGE SCALE GENOMIC DNA]</scope>
    <source>
        <strain evidence="2">ATCC 824 / DSM 792 / JCM 1419 / LMG 5710 / VKM B-1787</strain>
    </source>
</reference>